<comment type="caution">
    <text evidence="1">The sequence shown here is derived from an EMBL/GenBank/DDBJ whole genome shotgun (WGS) entry which is preliminary data.</text>
</comment>
<sequence>QRIPIISINTIKNQLEPDEITFFEALDIELKKISEFYEEKELNAKEHFKKINQAYEDLKALKHVKQSNS</sequence>
<gene>
    <name evidence="1" type="ORF">RPERSI_LOCUS29246</name>
</gene>
<reference evidence="1" key="1">
    <citation type="submission" date="2021-06" db="EMBL/GenBank/DDBJ databases">
        <authorList>
            <person name="Kallberg Y."/>
            <person name="Tangrot J."/>
            <person name="Rosling A."/>
        </authorList>
    </citation>
    <scope>NUCLEOTIDE SEQUENCE</scope>
    <source>
        <strain evidence="1">MA461A</strain>
    </source>
</reference>
<feature type="non-terminal residue" evidence="1">
    <location>
        <position position="69"/>
    </location>
</feature>
<accession>A0ACA9SF41</accession>
<organism evidence="1 2">
    <name type="scientific">Racocetra persica</name>
    <dbReference type="NCBI Taxonomy" id="160502"/>
    <lineage>
        <taxon>Eukaryota</taxon>
        <taxon>Fungi</taxon>
        <taxon>Fungi incertae sedis</taxon>
        <taxon>Mucoromycota</taxon>
        <taxon>Glomeromycotina</taxon>
        <taxon>Glomeromycetes</taxon>
        <taxon>Diversisporales</taxon>
        <taxon>Gigasporaceae</taxon>
        <taxon>Racocetra</taxon>
    </lineage>
</organism>
<dbReference type="EMBL" id="CAJVQC010109606">
    <property type="protein sequence ID" value="CAG8834608.1"/>
    <property type="molecule type" value="Genomic_DNA"/>
</dbReference>
<name>A0ACA9SF41_9GLOM</name>
<protein>
    <submittedName>
        <fullName evidence="1">17240_t:CDS:1</fullName>
    </submittedName>
</protein>
<proteinExistence type="predicted"/>
<evidence type="ECO:0000313" key="2">
    <source>
        <dbReference type="Proteomes" id="UP000789920"/>
    </source>
</evidence>
<feature type="non-terminal residue" evidence="1">
    <location>
        <position position="1"/>
    </location>
</feature>
<dbReference type="Proteomes" id="UP000789920">
    <property type="component" value="Unassembled WGS sequence"/>
</dbReference>
<keyword evidence="2" id="KW-1185">Reference proteome</keyword>
<evidence type="ECO:0000313" key="1">
    <source>
        <dbReference type="EMBL" id="CAG8834608.1"/>
    </source>
</evidence>